<name>A0A1S1LI59_MYCCH</name>
<protein>
    <submittedName>
        <fullName evidence="1">Uncharacterized protein</fullName>
    </submittedName>
</protein>
<dbReference type="AlphaFoldDB" id="A0A1S1LI59"/>
<proteinExistence type="predicted"/>
<evidence type="ECO:0000313" key="1">
    <source>
        <dbReference type="EMBL" id="OHU46109.1"/>
    </source>
</evidence>
<dbReference type="EMBL" id="MLIQ01000049">
    <property type="protein sequence ID" value="OHU46109.1"/>
    <property type="molecule type" value="Genomic_DNA"/>
</dbReference>
<evidence type="ECO:0000313" key="2">
    <source>
        <dbReference type="Proteomes" id="UP000180043"/>
    </source>
</evidence>
<dbReference type="Proteomes" id="UP000180043">
    <property type="component" value="Unassembled WGS sequence"/>
</dbReference>
<gene>
    <name evidence="1" type="ORF">BKG82_28425</name>
</gene>
<sequence>MAAIKQVHAHNVENHTRHAITQRLGIGVPEAVISVAPDCTHTGWVILHVNSGGNAHAAECALRQRGYRVEPTSYDPFRPGNYGVQLRVGPTARQDNDD</sequence>
<organism evidence="1 2">
    <name type="scientific">Mycobacteroides chelonae</name>
    <name type="common">Mycobacterium chelonae</name>
    <dbReference type="NCBI Taxonomy" id="1774"/>
    <lineage>
        <taxon>Bacteria</taxon>
        <taxon>Bacillati</taxon>
        <taxon>Actinomycetota</taxon>
        <taxon>Actinomycetes</taxon>
        <taxon>Mycobacteriales</taxon>
        <taxon>Mycobacteriaceae</taxon>
        <taxon>Mycobacteroides</taxon>
    </lineage>
</organism>
<accession>A0A1S1LI59</accession>
<comment type="caution">
    <text evidence="1">The sequence shown here is derived from an EMBL/GenBank/DDBJ whole genome shotgun (WGS) entry which is preliminary data.</text>
</comment>
<reference evidence="1 2" key="1">
    <citation type="submission" date="2016-10" db="EMBL/GenBank/DDBJ databases">
        <title>Evaluation of Human, Veterinary and Environmental Mycobacterium chelonae Isolates by Core Genome Phylogenomic Analysis, Targeted Gene Comparison, and Anti-microbial Susceptibility Patterns: A Tale of Mistaken Identities.</title>
        <authorList>
            <person name="Fogelson S.B."/>
            <person name="Camus A.C."/>
            <person name="Lorenz W."/>
            <person name="Vasireddy R."/>
            <person name="Vasireddy S."/>
            <person name="Smith T."/>
            <person name="Brown-Elliott B.A."/>
            <person name="Wallace R.J.Jr."/>
            <person name="Hasan N.A."/>
            <person name="Reischl U."/>
            <person name="Sanchez S."/>
        </authorList>
    </citation>
    <scope>NUCLEOTIDE SEQUENCE [LARGE SCALE GENOMIC DNA]</scope>
    <source>
        <strain evidence="1 2">15515</strain>
    </source>
</reference>
<dbReference type="RefSeq" id="WP_070948131.1">
    <property type="nucleotide sequence ID" value="NZ_MLIQ01000049.1"/>
</dbReference>